<feature type="chain" id="PRO_5042053927" evidence="1">
    <location>
        <begin position="27"/>
        <end position="209"/>
    </location>
</feature>
<protein>
    <submittedName>
        <fullName evidence="2">Uncharacterized protein</fullName>
    </submittedName>
</protein>
<proteinExistence type="predicted"/>
<dbReference type="AlphaFoldDB" id="A0AAE0UBV6"/>
<evidence type="ECO:0000313" key="2">
    <source>
        <dbReference type="EMBL" id="KAK3398423.1"/>
    </source>
</evidence>
<reference evidence="2" key="2">
    <citation type="submission" date="2023-07" db="EMBL/GenBank/DDBJ databases">
        <authorList>
            <consortium name="Lawrence Berkeley National Laboratory"/>
            <person name="Haridas S."/>
            <person name="Hensen N."/>
            <person name="Bonometti L."/>
            <person name="Westerberg I."/>
            <person name="Brannstrom I.O."/>
            <person name="Guillou S."/>
            <person name="Cros-Aarteil S."/>
            <person name="Calhoun S."/>
            <person name="Kuo A."/>
            <person name="Mondo S."/>
            <person name="Pangilinan J."/>
            <person name="Riley R."/>
            <person name="LaButti K."/>
            <person name="Andreopoulos B."/>
            <person name="Lipzen A."/>
            <person name="Chen C."/>
            <person name="Yanf M."/>
            <person name="Daum C."/>
            <person name="Ng V."/>
            <person name="Clum A."/>
            <person name="Steindorff A."/>
            <person name="Ohm R."/>
            <person name="Martin F."/>
            <person name="Silar P."/>
            <person name="Natvig D."/>
            <person name="Lalanne C."/>
            <person name="Gautier V."/>
            <person name="Ament-velasquez S.L."/>
            <person name="Kruys A."/>
            <person name="Hutchinson M.I."/>
            <person name="Powell A.J."/>
            <person name="Barry K."/>
            <person name="Miller A.N."/>
            <person name="Grigoriev I.V."/>
            <person name="Debuchy R."/>
            <person name="Gladieux P."/>
            <person name="Thoren M.H."/>
            <person name="Johannesson H."/>
        </authorList>
    </citation>
    <scope>NUCLEOTIDE SEQUENCE</scope>
    <source>
        <strain evidence="2">FGSC 1904</strain>
    </source>
</reference>
<feature type="signal peptide" evidence="1">
    <location>
        <begin position="1"/>
        <end position="26"/>
    </location>
</feature>
<keyword evidence="3" id="KW-1185">Reference proteome</keyword>
<reference evidence="2" key="1">
    <citation type="journal article" date="2023" name="Mol. Phylogenet. Evol.">
        <title>Genome-scale phylogeny and comparative genomics of the fungal order Sordariales.</title>
        <authorList>
            <person name="Hensen N."/>
            <person name="Bonometti L."/>
            <person name="Westerberg I."/>
            <person name="Brannstrom I.O."/>
            <person name="Guillou S."/>
            <person name="Cros-Aarteil S."/>
            <person name="Calhoun S."/>
            <person name="Haridas S."/>
            <person name="Kuo A."/>
            <person name="Mondo S."/>
            <person name="Pangilinan J."/>
            <person name="Riley R."/>
            <person name="LaButti K."/>
            <person name="Andreopoulos B."/>
            <person name="Lipzen A."/>
            <person name="Chen C."/>
            <person name="Yan M."/>
            <person name="Daum C."/>
            <person name="Ng V."/>
            <person name="Clum A."/>
            <person name="Steindorff A."/>
            <person name="Ohm R.A."/>
            <person name="Martin F."/>
            <person name="Silar P."/>
            <person name="Natvig D.O."/>
            <person name="Lalanne C."/>
            <person name="Gautier V."/>
            <person name="Ament-Velasquez S.L."/>
            <person name="Kruys A."/>
            <person name="Hutchinson M.I."/>
            <person name="Powell A.J."/>
            <person name="Barry K."/>
            <person name="Miller A.N."/>
            <person name="Grigoriev I.V."/>
            <person name="Debuchy R."/>
            <person name="Gladieux P."/>
            <person name="Hiltunen Thoren M."/>
            <person name="Johannesson H."/>
        </authorList>
    </citation>
    <scope>NUCLEOTIDE SEQUENCE</scope>
    <source>
        <strain evidence="2">FGSC 1904</strain>
    </source>
</reference>
<evidence type="ECO:0000256" key="1">
    <source>
        <dbReference type="SAM" id="SignalP"/>
    </source>
</evidence>
<evidence type="ECO:0000313" key="3">
    <source>
        <dbReference type="Proteomes" id="UP001281003"/>
    </source>
</evidence>
<sequence length="209" mass="22725">MPSKNTVFLLASLLSTLQFVPLLVTAADPTSSFRTQTLSTKPLPASTLSVVSGGTSNNAVAGRDVVSSGLHNREHHYEHKARDGVPGYLTWVFNNCAKTVSNGYVLDYGPIAGADDGITHMNNLLKANPNKIFTNQAWTGASSDKNCGRIACHDQTNVAVRWCNYNKLLRPPTLQACTLSLLPQNFIDPLIFLVSFSLALFLKVYTLMP</sequence>
<keyword evidence="1" id="KW-0732">Signal</keyword>
<gene>
    <name evidence="2" type="ORF">B0T20DRAFT_208176</name>
</gene>
<organism evidence="2 3">
    <name type="scientific">Sordaria brevicollis</name>
    <dbReference type="NCBI Taxonomy" id="83679"/>
    <lineage>
        <taxon>Eukaryota</taxon>
        <taxon>Fungi</taxon>
        <taxon>Dikarya</taxon>
        <taxon>Ascomycota</taxon>
        <taxon>Pezizomycotina</taxon>
        <taxon>Sordariomycetes</taxon>
        <taxon>Sordariomycetidae</taxon>
        <taxon>Sordariales</taxon>
        <taxon>Sordariaceae</taxon>
        <taxon>Sordaria</taxon>
    </lineage>
</organism>
<dbReference type="EMBL" id="JAUTDP010000006">
    <property type="protein sequence ID" value="KAK3398423.1"/>
    <property type="molecule type" value="Genomic_DNA"/>
</dbReference>
<accession>A0AAE0UBV6</accession>
<comment type="caution">
    <text evidence="2">The sequence shown here is derived from an EMBL/GenBank/DDBJ whole genome shotgun (WGS) entry which is preliminary data.</text>
</comment>
<name>A0AAE0UBV6_SORBR</name>
<dbReference type="Proteomes" id="UP001281003">
    <property type="component" value="Unassembled WGS sequence"/>
</dbReference>